<feature type="compositionally biased region" description="Polar residues" evidence="1">
    <location>
        <begin position="132"/>
        <end position="150"/>
    </location>
</feature>
<proteinExistence type="predicted"/>
<accession>A0A6A6DQT1</accession>
<dbReference type="OrthoDB" id="3898724at2759"/>
<feature type="compositionally biased region" description="Low complexity" evidence="1">
    <location>
        <begin position="151"/>
        <end position="174"/>
    </location>
</feature>
<dbReference type="EMBL" id="ML994656">
    <property type="protein sequence ID" value="KAF2180678.1"/>
    <property type="molecule type" value="Genomic_DNA"/>
</dbReference>
<evidence type="ECO:0000313" key="2">
    <source>
        <dbReference type="EMBL" id="KAF2180678.1"/>
    </source>
</evidence>
<evidence type="ECO:0000256" key="1">
    <source>
        <dbReference type="SAM" id="MobiDB-lite"/>
    </source>
</evidence>
<protein>
    <submittedName>
        <fullName evidence="2">Uncharacterized protein</fullName>
    </submittedName>
</protein>
<keyword evidence="3" id="KW-1185">Reference proteome</keyword>
<feature type="region of interest" description="Disordered" evidence="1">
    <location>
        <begin position="1"/>
        <end position="53"/>
    </location>
</feature>
<sequence length="293" mass="32314">MTAEGSTMPAYHSPSAGGRNHQRRTSGRRKLSTTSTPFAPTVESPRTLCPRDGDAFSYNPSHLSAWYMPQELWDRLPHQLQSILAALQHAGAAVLTGYERLEQHSANLDPVPEGKVHEEELEVQLDDNILSLSSQSPKLRSPSNASSRYASTPWSPISPSPMSSQSSSPGLSASQTLSPISPICLTPTDAMGPHKRHHERSFSVPLEPHNAYYATELSHLRIESLPRLRHAARKVDTEWYECKRIGSVMGSDVDEFEDWWVGKKDTIRGLDERGKRLSVALGLSSTGLGWTAP</sequence>
<evidence type="ECO:0000313" key="3">
    <source>
        <dbReference type="Proteomes" id="UP000800200"/>
    </source>
</evidence>
<dbReference type="AlphaFoldDB" id="A0A6A6DQT1"/>
<name>A0A6A6DQT1_9PEZI</name>
<dbReference type="Proteomes" id="UP000800200">
    <property type="component" value="Unassembled WGS sequence"/>
</dbReference>
<organism evidence="2 3">
    <name type="scientific">Zopfia rhizophila CBS 207.26</name>
    <dbReference type="NCBI Taxonomy" id="1314779"/>
    <lineage>
        <taxon>Eukaryota</taxon>
        <taxon>Fungi</taxon>
        <taxon>Dikarya</taxon>
        <taxon>Ascomycota</taxon>
        <taxon>Pezizomycotina</taxon>
        <taxon>Dothideomycetes</taxon>
        <taxon>Dothideomycetes incertae sedis</taxon>
        <taxon>Zopfiaceae</taxon>
        <taxon>Zopfia</taxon>
    </lineage>
</organism>
<reference evidence="2" key="1">
    <citation type="journal article" date="2020" name="Stud. Mycol.">
        <title>101 Dothideomycetes genomes: a test case for predicting lifestyles and emergence of pathogens.</title>
        <authorList>
            <person name="Haridas S."/>
            <person name="Albert R."/>
            <person name="Binder M."/>
            <person name="Bloem J."/>
            <person name="Labutti K."/>
            <person name="Salamov A."/>
            <person name="Andreopoulos B."/>
            <person name="Baker S."/>
            <person name="Barry K."/>
            <person name="Bills G."/>
            <person name="Bluhm B."/>
            <person name="Cannon C."/>
            <person name="Castanera R."/>
            <person name="Culley D."/>
            <person name="Daum C."/>
            <person name="Ezra D."/>
            <person name="Gonzalez J."/>
            <person name="Henrissat B."/>
            <person name="Kuo A."/>
            <person name="Liang C."/>
            <person name="Lipzen A."/>
            <person name="Lutzoni F."/>
            <person name="Magnuson J."/>
            <person name="Mondo S."/>
            <person name="Nolan M."/>
            <person name="Ohm R."/>
            <person name="Pangilinan J."/>
            <person name="Park H.-J."/>
            <person name="Ramirez L."/>
            <person name="Alfaro M."/>
            <person name="Sun H."/>
            <person name="Tritt A."/>
            <person name="Yoshinaga Y."/>
            <person name="Zwiers L.-H."/>
            <person name="Turgeon B."/>
            <person name="Goodwin S."/>
            <person name="Spatafora J."/>
            <person name="Crous P."/>
            <person name="Grigoriev I."/>
        </authorList>
    </citation>
    <scope>NUCLEOTIDE SEQUENCE</scope>
    <source>
        <strain evidence="2">CBS 207.26</strain>
    </source>
</reference>
<gene>
    <name evidence="2" type="ORF">K469DRAFT_714247</name>
</gene>
<feature type="region of interest" description="Disordered" evidence="1">
    <location>
        <begin position="132"/>
        <end position="203"/>
    </location>
</feature>
<feature type="compositionally biased region" description="Basic residues" evidence="1">
    <location>
        <begin position="20"/>
        <end position="31"/>
    </location>
</feature>